<feature type="region of interest" description="Disordered" evidence="1">
    <location>
        <begin position="1"/>
        <end position="59"/>
    </location>
</feature>
<name>A0ABT0GU40_9HYPH</name>
<keyword evidence="3" id="KW-1185">Reference proteome</keyword>
<sequence>MSPEDPPQKGFWSRRKEAVRQAEEAEKAQEQAALDARQRAELEEKSDEEILEELGLPDPDTLQKDDDFSAFLGRTVPERLRRRALRRLWVSNPVLANLDGLNDYEEDFTDAASAMDVVRTAYKVGRGFLMEEPEEKAQDTAQQVPVEETDEMLSGQSETAALQQQNHAASQRTYDQNGKTSIHLTQSDEAVHSSDIGTIDSDETALVEPLGERLPRRRRMRFDYE</sequence>
<dbReference type="InterPro" id="IPR021735">
    <property type="entry name" value="DUF3306"/>
</dbReference>
<dbReference type="RefSeq" id="WP_248154328.1">
    <property type="nucleotide sequence ID" value="NZ_JALNMJ010000007.1"/>
</dbReference>
<evidence type="ECO:0000313" key="2">
    <source>
        <dbReference type="EMBL" id="MCK7612946.1"/>
    </source>
</evidence>
<organism evidence="2 3">
    <name type="scientific">Roseibium sediminicola</name>
    <dbReference type="NCBI Taxonomy" id="2933272"/>
    <lineage>
        <taxon>Bacteria</taxon>
        <taxon>Pseudomonadati</taxon>
        <taxon>Pseudomonadota</taxon>
        <taxon>Alphaproteobacteria</taxon>
        <taxon>Hyphomicrobiales</taxon>
        <taxon>Stappiaceae</taxon>
        <taxon>Roseibium</taxon>
    </lineage>
</organism>
<evidence type="ECO:0000313" key="3">
    <source>
        <dbReference type="Proteomes" id="UP001431221"/>
    </source>
</evidence>
<feature type="region of interest" description="Disordered" evidence="1">
    <location>
        <begin position="185"/>
        <end position="204"/>
    </location>
</feature>
<dbReference type="EMBL" id="JALNMJ010000007">
    <property type="protein sequence ID" value="MCK7612946.1"/>
    <property type="molecule type" value="Genomic_DNA"/>
</dbReference>
<reference evidence="2" key="1">
    <citation type="submission" date="2022-04" db="EMBL/GenBank/DDBJ databases">
        <title>Roseibium sp. CAU 1639 isolated from mud.</title>
        <authorList>
            <person name="Kim W."/>
        </authorList>
    </citation>
    <scope>NUCLEOTIDE SEQUENCE</scope>
    <source>
        <strain evidence="2">CAU 1639</strain>
    </source>
</reference>
<protein>
    <submittedName>
        <fullName evidence="2">DUF3306 domain-containing protein</fullName>
    </submittedName>
</protein>
<comment type="caution">
    <text evidence="2">The sequence shown here is derived from an EMBL/GenBank/DDBJ whole genome shotgun (WGS) entry which is preliminary data.</text>
</comment>
<dbReference type="Proteomes" id="UP001431221">
    <property type="component" value="Unassembled WGS sequence"/>
</dbReference>
<accession>A0ABT0GU40</accession>
<dbReference type="Pfam" id="PF11748">
    <property type="entry name" value="DUF3306"/>
    <property type="match status" value="1"/>
</dbReference>
<proteinExistence type="predicted"/>
<gene>
    <name evidence="2" type="ORF">M0H32_12290</name>
</gene>
<feature type="compositionally biased region" description="Basic and acidic residues" evidence="1">
    <location>
        <begin position="14"/>
        <end position="29"/>
    </location>
</feature>
<evidence type="ECO:0000256" key="1">
    <source>
        <dbReference type="SAM" id="MobiDB-lite"/>
    </source>
</evidence>